<dbReference type="EMBL" id="BNBD01000014">
    <property type="protein sequence ID" value="GHF65009.1"/>
    <property type="molecule type" value="Genomic_DNA"/>
</dbReference>
<dbReference type="AlphaFoldDB" id="A0A919B8J3"/>
<evidence type="ECO:0000313" key="2">
    <source>
        <dbReference type="EMBL" id="GHF65009.1"/>
    </source>
</evidence>
<dbReference type="InterPro" id="IPR001387">
    <property type="entry name" value="Cro/C1-type_HTH"/>
</dbReference>
<feature type="domain" description="HTH cro/C1-type" evidence="1">
    <location>
        <begin position="7"/>
        <end position="67"/>
    </location>
</feature>
<dbReference type="SMART" id="SM00530">
    <property type="entry name" value="HTH_XRE"/>
    <property type="match status" value="1"/>
</dbReference>
<accession>A0A919B8J3</accession>
<gene>
    <name evidence="2" type="ORF">GCM10010218_53080</name>
</gene>
<protein>
    <recommendedName>
        <fullName evidence="1">HTH cro/C1-type domain-containing protein</fullName>
    </recommendedName>
</protein>
<dbReference type="RefSeq" id="WP_190132244.1">
    <property type="nucleotide sequence ID" value="NZ_BNBD01000014.1"/>
</dbReference>
<dbReference type="SUPFAM" id="SSF47413">
    <property type="entry name" value="lambda repressor-like DNA-binding domains"/>
    <property type="match status" value="1"/>
</dbReference>
<evidence type="ECO:0000313" key="3">
    <source>
        <dbReference type="Proteomes" id="UP000638313"/>
    </source>
</evidence>
<organism evidence="2 3">
    <name type="scientific">Streptomyces mashuensis</name>
    <dbReference type="NCBI Taxonomy" id="33904"/>
    <lineage>
        <taxon>Bacteria</taxon>
        <taxon>Bacillati</taxon>
        <taxon>Actinomycetota</taxon>
        <taxon>Actinomycetes</taxon>
        <taxon>Kitasatosporales</taxon>
        <taxon>Streptomycetaceae</taxon>
        <taxon>Streptomyces</taxon>
    </lineage>
</organism>
<sequence length="388" mass="41074">MIIGDLIRELRTGRGWSQGRLASELNAAFGTSLTREYVSGWERSRVRPGPFYLRCLAAVLEVPVAVLDGRPETAHGQGLLSGVAATSVAPAVAADLLDLGFAARLRGGPSEEEWEDLLARYGEDYMAQGAAELQRRVVSDLVVVQQQLGSPRMWSVAARLMTFYATTFGAPDQDRAVTWFRTAVEAADRSGDRATRVWVRGRAALTLGYGRFAPGLAHLLAEQALAIDDTPSTGLLNALLGKAYAAAGRGDTGTALELAGRSRRVFDAAPSAGRVSDFAVASWRLSGFLSLLSARLGDEKGALRAHEEARRELPGTLPRFATHLELHRGLMLVRAGDRAGGVAHARAALEALPPSKYCGTLRMLMAEISEGAGAAAAEATAGAGARAA</sequence>
<evidence type="ECO:0000259" key="1">
    <source>
        <dbReference type="PROSITE" id="PS50943"/>
    </source>
</evidence>
<dbReference type="PROSITE" id="PS50943">
    <property type="entry name" value="HTH_CROC1"/>
    <property type="match status" value="1"/>
</dbReference>
<name>A0A919B8J3_9ACTN</name>
<reference evidence="2" key="1">
    <citation type="journal article" date="2014" name="Int. J. Syst. Evol. Microbiol.">
        <title>Complete genome sequence of Corynebacterium casei LMG S-19264T (=DSM 44701T), isolated from a smear-ripened cheese.</title>
        <authorList>
            <consortium name="US DOE Joint Genome Institute (JGI-PGF)"/>
            <person name="Walter F."/>
            <person name="Albersmeier A."/>
            <person name="Kalinowski J."/>
            <person name="Ruckert C."/>
        </authorList>
    </citation>
    <scope>NUCLEOTIDE SEQUENCE</scope>
    <source>
        <strain evidence="2">JCM 4059</strain>
    </source>
</reference>
<dbReference type="GO" id="GO:0003677">
    <property type="term" value="F:DNA binding"/>
    <property type="evidence" value="ECO:0007669"/>
    <property type="project" value="InterPro"/>
</dbReference>
<comment type="caution">
    <text evidence="2">The sequence shown here is derived from an EMBL/GenBank/DDBJ whole genome shotgun (WGS) entry which is preliminary data.</text>
</comment>
<dbReference type="InterPro" id="IPR010982">
    <property type="entry name" value="Lambda_DNA-bd_dom_sf"/>
</dbReference>
<dbReference type="Proteomes" id="UP000638313">
    <property type="component" value="Unassembled WGS sequence"/>
</dbReference>
<dbReference type="Pfam" id="PF01381">
    <property type="entry name" value="HTH_3"/>
    <property type="match status" value="1"/>
</dbReference>
<proteinExistence type="predicted"/>
<keyword evidence="3" id="KW-1185">Reference proteome</keyword>
<reference evidence="2" key="2">
    <citation type="submission" date="2020-09" db="EMBL/GenBank/DDBJ databases">
        <authorList>
            <person name="Sun Q."/>
            <person name="Ohkuma M."/>
        </authorList>
    </citation>
    <scope>NUCLEOTIDE SEQUENCE</scope>
    <source>
        <strain evidence="2">JCM 4059</strain>
    </source>
</reference>
<dbReference type="CDD" id="cd00093">
    <property type="entry name" value="HTH_XRE"/>
    <property type="match status" value="1"/>
</dbReference>
<dbReference type="Gene3D" id="1.10.260.40">
    <property type="entry name" value="lambda repressor-like DNA-binding domains"/>
    <property type="match status" value="1"/>
</dbReference>